<dbReference type="PROSITE" id="PS50172">
    <property type="entry name" value="BRCT"/>
    <property type="match status" value="1"/>
</dbReference>
<dbReference type="Proteomes" id="UP000187735">
    <property type="component" value="Chromosome"/>
</dbReference>
<dbReference type="InterPro" id="IPR019734">
    <property type="entry name" value="TPR_rpt"/>
</dbReference>
<dbReference type="Gene3D" id="1.10.1660.10">
    <property type="match status" value="1"/>
</dbReference>
<evidence type="ECO:0000256" key="2">
    <source>
        <dbReference type="ARBA" id="ARBA00022803"/>
    </source>
</evidence>
<dbReference type="GO" id="GO:0006355">
    <property type="term" value="P:regulation of DNA-templated transcription"/>
    <property type="evidence" value="ECO:0007669"/>
    <property type="project" value="InterPro"/>
</dbReference>
<dbReference type="PANTHER" id="PTHR44943">
    <property type="entry name" value="CELLULOSE SYNTHASE OPERON PROTEIN C"/>
    <property type="match status" value="1"/>
</dbReference>
<dbReference type="GO" id="GO:0003677">
    <property type="term" value="F:DNA binding"/>
    <property type="evidence" value="ECO:0007669"/>
    <property type="project" value="InterPro"/>
</dbReference>
<evidence type="ECO:0000313" key="6">
    <source>
        <dbReference type="EMBL" id="APZ92550.1"/>
    </source>
</evidence>
<dbReference type="OrthoDB" id="261498at2"/>
<evidence type="ECO:0000256" key="3">
    <source>
        <dbReference type="PROSITE-ProRule" id="PRU00339"/>
    </source>
</evidence>
<dbReference type="Pfam" id="PF00533">
    <property type="entry name" value="BRCT"/>
    <property type="match status" value="1"/>
</dbReference>
<dbReference type="EMBL" id="CP017641">
    <property type="protein sequence ID" value="APZ92550.1"/>
    <property type="molecule type" value="Genomic_DNA"/>
</dbReference>
<dbReference type="InterPro" id="IPR051685">
    <property type="entry name" value="Ycf3/AcsC/BcsC/TPR_MFPF"/>
</dbReference>
<evidence type="ECO:0000313" key="7">
    <source>
        <dbReference type="Proteomes" id="UP000187735"/>
    </source>
</evidence>
<dbReference type="SUPFAM" id="SSF48452">
    <property type="entry name" value="TPR-like"/>
    <property type="match status" value="1"/>
</dbReference>
<dbReference type="KEGG" id="fmr:Fuma_02161"/>
<feature type="repeat" description="TPR" evidence="3">
    <location>
        <begin position="363"/>
        <end position="396"/>
    </location>
</feature>
<dbReference type="Gene3D" id="3.40.50.10190">
    <property type="entry name" value="BRCT domain"/>
    <property type="match status" value="1"/>
</dbReference>
<dbReference type="SUPFAM" id="SSF52113">
    <property type="entry name" value="BRCT domain"/>
    <property type="match status" value="1"/>
</dbReference>
<dbReference type="InterPro" id="IPR001357">
    <property type="entry name" value="BRCT_dom"/>
</dbReference>
<keyword evidence="1" id="KW-0677">Repeat</keyword>
<organism evidence="6 7">
    <name type="scientific">Fuerstiella marisgermanici</name>
    <dbReference type="NCBI Taxonomy" id="1891926"/>
    <lineage>
        <taxon>Bacteria</taxon>
        <taxon>Pseudomonadati</taxon>
        <taxon>Planctomycetota</taxon>
        <taxon>Planctomycetia</taxon>
        <taxon>Planctomycetales</taxon>
        <taxon>Planctomycetaceae</taxon>
        <taxon>Fuerstiella</taxon>
    </lineage>
</organism>
<proteinExistence type="predicted"/>
<accession>A0A1P8WES9</accession>
<dbReference type="InterPro" id="IPR009061">
    <property type="entry name" value="DNA-bd_dom_put_sf"/>
</dbReference>
<dbReference type="SUPFAM" id="SSF46955">
    <property type="entry name" value="Putative DNA-binding domain"/>
    <property type="match status" value="1"/>
</dbReference>
<dbReference type="InterPro" id="IPR036420">
    <property type="entry name" value="BRCT_dom_sf"/>
</dbReference>
<name>A0A1P8WES9_9PLAN</name>
<dbReference type="InterPro" id="IPR000551">
    <property type="entry name" value="MerR-type_HTH_dom"/>
</dbReference>
<reference evidence="6 7" key="1">
    <citation type="journal article" date="2016" name="Front. Microbiol.">
        <title>Fuerstia marisgermanicae gen. nov., sp. nov., an Unusual Member of the Phylum Planctomycetes from the German Wadden Sea.</title>
        <authorList>
            <person name="Kohn T."/>
            <person name="Heuer A."/>
            <person name="Jogler M."/>
            <person name="Vollmers J."/>
            <person name="Boedeker C."/>
            <person name="Bunk B."/>
            <person name="Rast P."/>
            <person name="Borchert D."/>
            <person name="Glockner I."/>
            <person name="Freese H.M."/>
            <person name="Klenk H.P."/>
            <person name="Overmann J."/>
            <person name="Kaster A.K."/>
            <person name="Rohde M."/>
            <person name="Wiegand S."/>
            <person name="Jogler C."/>
        </authorList>
    </citation>
    <scope>NUCLEOTIDE SEQUENCE [LARGE SCALE GENOMIC DNA]</scope>
    <source>
        <strain evidence="6 7">NH11</strain>
    </source>
</reference>
<dbReference type="STRING" id="1891926.Fuma_02161"/>
<dbReference type="InterPro" id="IPR011990">
    <property type="entry name" value="TPR-like_helical_dom_sf"/>
</dbReference>
<gene>
    <name evidence="6" type="ORF">Fuma_02161</name>
</gene>
<dbReference type="PROSITE" id="PS50005">
    <property type="entry name" value="TPR"/>
    <property type="match status" value="1"/>
</dbReference>
<evidence type="ECO:0000256" key="4">
    <source>
        <dbReference type="SAM" id="MobiDB-lite"/>
    </source>
</evidence>
<dbReference type="CDD" id="cd17748">
    <property type="entry name" value="BRCT_DNA_ligase_like"/>
    <property type="match status" value="1"/>
</dbReference>
<feature type="region of interest" description="Disordered" evidence="4">
    <location>
        <begin position="256"/>
        <end position="284"/>
    </location>
</feature>
<sequence length="486" mass="53672">MESKLPENVRRVSPVTDSTEFPELKNTELNSSLPLSGECVTFTGTLASMVHREAAALVETHGGRSVQSVSGAVTMLVVGEEGWPLEEDGEASQKLKLTTQLVADGAEIRVVSESDWLHLIGLNERRDEIQRSYTPAMLSRLLNVPVGIIRRWDRIGLIKPVRRISRLPYFDYREVASAQRLANLLNEGVRAETLERSLVELSMTLTGTDRSLAQLTLLVQDEKIVLRDAHGVLNPRTGQRLLDFGVEPQLSLHVEHDSNQPAGDADADEGSDADEPTAEQAYDEGPIAISIVEARLKLDDRSMQEWTADEWFNEGCRLSEEGAFESAVNAFRNCLSLLATSSGGASGEPIQAVEDVGVYPDPADVHFHLADALYRAGKTEAAIERYHCAIESAPDFIEAWTQLGCLQTECEQWAAAEEALSTAIKIHDSNPDALLHYAQLLDQMQRGDEAIGYWEKYLRYDSRGPWADHARGRLDEAAKATPLLTD</sequence>
<protein>
    <submittedName>
        <fullName evidence="6">DNA polymerase III subunit epsilon</fullName>
    </submittedName>
</protein>
<dbReference type="Gene3D" id="1.25.40.10">
    <property type="entry name" value="Tetratricopeptide repeat domain"/>
    <property type="match status" value="1"/>
</dbReference>
<feature type="compositionally biased region" description="Acidic residues" evidence="4">
    <location>
        <begin position="265"/>
        <end position="277"/>
    </location>
</feature>
<keyword evidence="2 3" id="KW-0802">TPR repeat</keyword>
<dbReference type="Pfam" id="PF13411">
    <property type="entry name" value="MerR_1"/>
    <property type="match status" value="1"/>
</dbReference>
<evidence type="ECO:0000259" key="5">
    <source>
        <dbReference type="PROSITE" id="PS50172"/>
    </source>
</evidence>
<dbReference type="AlphaFoldDB" id="A0A1P8WES9"/>
<keyword evidence="7" id="KW-1185">Reference proteome</keyword>
<feature type="domain" description="BRCT" evidence="5">
    <location>
        <begin position="30"/>
        <end position="117"/>
    </location>
</feature>
<dbReference type="PANTHER" id="PTHR44943:SF8">
    <property type="entry name" value="TPR REPEAT-CONTAINING PROTEIN MJ0263"/>
    <property type="match status" value="1"/>
</dbReference>
<dbReference type="SMART" id="SM00028">
    <property type="entry name" value="TPR"/>
    <property type="match status" value="4"/>
</dbReference>
<evidence type="ECO:0000256" key="1">
    <source>
        <dbReference type="ARBA" id="ARBA00022737"/>
    </source>
</evidence>